<dbReference type="InterPro" id="IPR004117">
    <property type="entry name" value="7tm6_olfct_rcpt"/>
</dbReference>
<protein>
    <recommendedName>
        <fullName evidence="10">Odorant receptor</fullName>
    </recommendedName>
</protein>
<evidence type="ECO:0000256" key="5">
    <source>
        <dbReference type="ARBA" id="ARBA00022725"/>
    </source>
</evidence>
<keyword evidence="5 10" id="KW-0552">Olfaction</keyword>
<evidence type="ECO:0000256" key="7">
    <source>
        <dbReference type="ARBA" id="ARBA00023136"/>
    </source>
</evidence>
<dbReference type="PANTHER" id="PTHR21137:SF35">
    <property type="entry name" value="ODORANT RECEPTOR 19A-RELATED"/>
    <property type="match status" value="1"/>
</dbReference>
<keyword evidence="6 10" id="KW-1133">Transmembrane helix</keyword>
<keyword evidence="4 10" id="KW-0812">Transmembrane</keyword>
<dbReference type="EMBL" id="JAYRBN010000050">
    <property type="protein sequence ID" value="KAL2744913.1"/>
    <property type="molecule type" value="Genomic_DNA"/>
</dbReference>
<evidence type="ECO:0000256" key="10">
    <source>
        <dbReference type="RuleBase" id="RU351113"/>
    </source>
</evidence>
<comment type="similarity">
    <text evidence="10">Belongs to the insect chemoreceptor superfamily. Heteromeric odorant receptor channel (TC 1.A.69) family.</text>
</comment>
<comment type="caution">
    <text evidence="11">The sequence shown here is derived from an EMBL/GenBank/DDBJ whole genome shotgun (WGS) entry which is preliminary data.</text>
</comment>
<comment type="caution">
    <text evidence="10">Lacks conserved residue(s) required for the propagation of feature annotation.</text>
</comment>
<name>A0ABD2CII7_VESMC</name>
<evidence type="ECO:0000256" key="3">
    <source>
        <dbReference type="ARBA" id="ARBA00022606"/>
    </source>
</evidence>
<dbReference type="AlphaFoldDB" id="A0ABD2CII7"/>
<dbReference type="GO" id="GO:0007608">
    <property type="term" value="P:sensory perception of smell"/>
    <property type="evidence" value="ECO:0007669"/>
    <property type="project" value="UniProtKB-KW"/>
</dbReference>
<organism evidence="11 12">
    <name type="scientific">Vespula maculifrons</name>
    <name type="common">Eastern yellow jacket</name>
    <name type="synonym">Wasp</name>
    <dbReference type="NCBI Taxonomy" id="7453"/>
    <lineage>
        <taxon>Eukaryota</taxon>
        <taxon>Metazoa</taxon>
        <taxon>Ecdysozoa</taxon>
        <taxon>Arthropoda</taxon>
        <taxon>Hexapoda</taxon>
        <taxon>Insecta</taxon>
        <taxon>Pterygota</taxon>
        <taxon>Neoptera</taxon>
        <taxon>Endopterygota</taxon>
        <taxon>Hymenoptera</taxon>
        <taxon>Apocrita</taxon>
        <taxon>Aculeata</taxon>
        <taxon>Vespoidea</taxon>
        <taxon>Vespidae</taxon>
        <taxon>Vespinae</taxon>
        <taxon>Vespula</taxon>
    </lineage>
</organism>
<feature type="transmembrane region" description="Helical" evidence="10">
    <location>
        <begin position="300"/>
        <end position="318"/>
    </location>
</feature>
<dbReference type="PANTHER" id="PTHR21137">
    <property type="entry name" value="ODORANT RECEPTOR"/>
    <property type="match status" value="1"/>
</dbReference>
<feature type="transmembrane region" description="Helical" evidence="10">
    <location>
        <begin position="38"/>
        <end position="59"/>
    </location>
</feature>
<keyword evidence="7 10" id="KW-0472">Membrane</keyword>
<proteinExistence type="inferred from homology"/>
<evidence type="ECO:0000256" key="1">
    <source>
        <dbReference type="ARBA" id="ARBA00004651"/>
    </source>
</evidence>
<evidence type="ECO:0000256" key="9">
    <source>
        <dbReference type="ARBA" id="ARBA00023224"/>
    </source>
</evidence>
<feature type="transmembrane region" description="Helical" evidence="10">
    <location>
        <begin position="265"/>
        <end position="288"/>
    </location>
</feature>
<keyword evidence="8 10" id="KW-0675">Receptor</keyword>
<reference evidence="11 12" key="1">
    <citation type="journal article" date="2024" name="Ann. Entomol. Soc. Am.">
        <title>Genomic analyses of the southern and eastern yellowjacket wasps (Hymenoptera: Vespidae) reveal evolutionary signatures of social life.</title>
        <authorList>
            <person name="Catto M.A."/>
            <person name="Caine P.B."/>
            <person name="Orr S.E."/>
            <person name="Hunt B.G."/>
            <person name="Goodisman M.A.D."/>
        </authorList>
    </citation>
    <scope>NUCLEOTIDE SEQUENCE [LARGE SCALE GENOMIC DNA]</scope>
    <source>
        <strain evidence="11">232</strain>
        <tissue evidence="11">Head and thorax</tissue>
    </source>
</reference>
<dbReference type="GO" id="GO:0007165">
    <property type="term" value="P:signal transduction"/>
    <property type="evidence" value="ECO:0007669"/>
    <property type="project" value="UniProtKB-KW"/>
</dbReference>
<evidence type="ECO:0000256" key="8">
    <source>
        <dbReference type="ARBA" id="ARBA00023170"/>
    </source>
</evidence>
<evidence type="ECO:0000256" key="6">
    <source>
        <dbReference type="ARBA" id="ARBA00022989"/>
    </source>
</evidence>
<comment type="subcellular location">
    <subcellularLocation>
        <location evidence="1 10">Cell membrane</location>
        <topology evidence="1 10">Multi-pass membrane protein</topology>
    </subcellularLocation>
</comment>
<evidence type="ECO:0000256" key="4">
    <source>
        <dbReference type="ARBA" id="ARBA00022692"/>
    </source>
</evidence>
<dbReference type="Pfam" id="PF02949">
    <property type="entry name" value="7tm_6"/>
    <property type="match status" value="1"/>
</dbReference>
<sequence>MSINFQNTNRLNALANLLSGNVLPVTSDGSELSLLSKLYAISTWIIVLIYTSGCVIAIFRVSKEYALRECTVNLTIVVEVFFNIFHMYHQRDLLKRLIDNYNLLFSMGNDLLKTTVVTYIGPVEKMLKFYAITEVCTVVFWVSKSLVTVFQKEEFVHEDYALPISFSEEPISRNVYIVNVVVEIFGSGYLIFKKVSADIYTLHLILLLTSQYKYMKMKFGMIFRRKDNSSKSRYQSDRVIEKELDSLFRHHSVVVRSTIMLKEILSFNVCVVHLDSVFRFCFLSFMLAMNMTVDIEGCILISYTVAAILQLYIICFYVQELFEMGSILADDAFHEEWYSCELLVRKNFRIMIHANKLKCQLAPCQSVDLSLPSFMQIINQAYSACLLFLKMK</sequence>
<keyword evidence="3 10" id="KW-0716">Sensory transduction</keyword>
<keyword evidence="9 10" id="KW-0807">Transducer</keyword>
<evidence type="ECO:0000256" key="2">
    <source>
        <dbReference type="ARBA" id="ARBA00022475"/>
    </source>
</evidence>
<keyword evidence="2" id="KW-1003">Cell membrane</keyword>
<evidence type="ECO:0000313" key="11">
    <source>
        <dbReference type="EMBL" id="KAL2744913.1"/>
    </source>
</evidence>
<accession>A0ABD2CII7</accession>
<gene>
    <name evidence="11" type="ORF">V1477_007455</name>
</gene>
<evidence type="ECO:0000313" key="12">
    <source>
        <dbReference type="Proteomes" id="UP001607303"/>
    </source>
</evidence>
<keyword evidence="12" id="KW-1185">Reference proteome</keyword>
<dbReference type="Proteomes" id="UP001607303">
    <property type="component" value="Unassembled WGS sequence"/>
</dbReference>
<dbReference type="GO" id="GO:0005886">
    <property type="term" value="C:plasma membrane"/>
    <property type="evidence" value="ECO:0007669"/>
    <property type="project" value="UniProtKB-SubCell"/>
</dbReference>